<evidence type="ECO:0000259" key="8">
    <source>
        <dbReference type="PROSITE" id="PS50090"/>
    </source>
</evidence>
<evidence type="ECO:0000259" key="9">
    <source>
        <dbReference type="PROSITE" id="PS51294"/>
    </source>
</evidence>
<evidence type="ECO:0000256" key="1">
    <source>
        <dbReference type="ARBA" id="ARBA00004123"/>
    </source>
</evidence>
<evidence type="ECO:0000256" key="2">
    <source>
        <dbReference type="ARBA" id="ARBA00022737"/>
    </source>
</evidence>
<name>A0A7N0UQK5_KALFE</name>
<evidence type="ECO:0000313" key="11">
    <source>
        <dbReference type="Proteomes" id="UP000594263"/>
    </source>
</evidence>
<dbReference type="PROSITE" id="PS51294">
    <property type="entry name" value="HTH_MYB"/>
    <property type="match status" value="2"/>
</dbReference>
<keyword evidence="6" id="KW-0539">Nucleus</keyword>
<dbReference type="Gene3D" id="1.10.10.60">
    <property type="entry name" value="Homeodomain-like"/>
    <property type="match status" value="2"/>
</dbReference>
<protein>
    <submittedName>
        <fullName evidence="10">Uncharacterized protein</fullName>
    </submittedName>
</protein>
<comment type="subcellular location">
    <subcellularLocation>
        <location evidence="1">Nucleus</location>
    </subcellularLocation>
</comment>
<dbReference type="SMART" id="SM00717">
    <property type="entry name" value="SANT"/>
    <property type="match status" value="2"/>
</dbReference>
<dbReference type="AlphaFoldDB" id="A0A7N0UQK5"/>
<feature type="domain" description="HTH myb-type" evidence="9">
    <location>
        <begin position="75"/>
        <end position="125"/>
    </location>
</feature>
<sequence>MVAKGRDEKLGSTSSSSWAELKKGPWKPEEDMLLVEFVKKHGERDWNTVRKHSGLARCGKSCRLRWNNHLRPNLRKGPISPDEEKLICQLHSQIGNKWARIAAMLPGRTDNEIKNFWNTRIKRLSRKGVPLYPPEIQSPRPDLLNPYLHHLDPQNNHSSSSPSTSSSSTLQSNYQTPTLLSPTTPTSHSLLFPSQPQQFHDYDDVVLHDSMAMYDAALENSRHHQQMLASAMMNSMATQPPLPSSSFQRFKRQRSIPNLTIPVRHVALHPFSPLGLSTSSSPLGRSVSMAGSPTASTTYMHVASAPHSYASSPTGMVLSPTALQLGVSNPHPTMRLPLSSPPIVTCRPTYLPRTSSFAFDPMLFDLNPATTHAHHHMQTMDDAIDNELSFSVEDLGILMDPETTISPNTCSSSHINEPQQNGLVPAADRNNAGPLEEFLKEAETISIRDVEEAEFSTEQAHAFLNELESDMEESRLNCSSSGQALMDQPEAQLAVRECQMESMAELELNNELANLLEANPLGHSFWSNGNDNDWLANSQFSQPSNDHHQQQQYQINHFMDDKYGYGDASADYSSMPVAASSSWDNMPGIY</sequence>
<feature type="domain" description="Myb-like" evidence="8">
    <location>
        <begin position="71"/>
        <end position="121"/>
    </location>
</feature>
<feature type="domain" description="HTH myb-type" evidence="9">
    <location>
        <begin position="20"/>
        <end position="74"/>
    </location>
</feature>
<feature type="region of interest" description="Disordered" evidence="7">
    <location>
        <begin position="1"/>
        <end position="22"/>
    </location>
</feature>
<keyword evidence="2" id="KW-0677">Repeat</keyword>
<feature type="compositionally biased region" description="Low complexity" evidence="7">
    <location>
        <begin position="176"/>
        <end position="194"/>
    </location>
</feature>
<evidence type="ECO:0000256" key="7">
    <source>
        <dbReference type="SAM" id="MobiDB-lite"/>
    </source>
</evidence>
<dbReference type="PANTHER" id="PTHR47995">
    <property type="entry name" value="TRANSCRIPTION FACTOR MYB33-RELATED"/>
    <property type="match status" value="1"/>
</dbReference>
<dbReference type="InterPro" id="IPR009057">
    <property type="entry name" value="Homeodomain-like_sf"/>
</dbReference>
<dbReference type="InterPro" id="IPR001005">
    <property type="entry name" value="SANT/Myb"/>
</dbReference>
<dbReference type="PANTHER" id="PTHR47995:SF18">
    <property type="entry name" value="TRANSCRIPTION FACTOR MYB65"/>
    <property type="match status" value="1"/>
</dbReference>
<evidence type="ECO:0000313" key="10">
    <source>
        <dbReference type="EnsemblPlants" id="Kaladp0079s0139.1.v1.1"/>
    </source>
</evidence>
<feature type="region of interest" description="Disordered" evidence="7">
    <location>
        <begin position="130"/>
        <end position="195"/>
    </location>
</feature>
<proteinExistence type="predicted"/>
<dbReference type="EnsemblPlants" id="Kaladp0079s0139.1.v1.1">
    <property type="protein sequence ID" value="Kaladp0079s0139.1.v1.1"/>
    <property type="gene ID" value="Kaladp0079s0139.v1.1"/>
</dbReference>
<feature type="compositionally biased region" description="Low complexity" evidence="7">
    <location>
        <begin position="158"/>
        <end position="169"/>
    </location>
</feature>
<evidence type="ECO:0000256" key="4">
    <source>
        <dbReference type="ARBA" id="ARBA00023125"/>
    </source>
</evidence>
<keyword evidence="3" id="KW-0805">Transcription regulation</keyword>
<dbReference type="GO" id="GO:0003677">
    <property type="term" value="F:DNA binding"/>
    <property type="evidence" value="ECO:0007669"/>
    <property type="project" value="UniProtKB-KW"/>
</dbReference>
<keyword evidence="5" id="KW-0804">Transcription</keyword>
<dbReference type="Proteomes" id="UP000594263">
    <property type="component" value="Unplaced"/>
</dbReference>
<reference evidence="10" key="1">
    <citation type="submission" date="2021-01" db="UniProtKB">
        <authorList>
            <consortium name="EnsemblPlants"/>
        </authorList>
    </citation>
    <scope>IDENTIFICATION</scope>
</reference>
<dbReference type="FunFam" id="1.10.10.60:FF:000001">
    <property type="entry name" value="MYB-related transcription factor"/>
    <property type="match status" value="1"/>
</dbReference>
<dbReference type="InterPro" id="IPR017930">
    <property type="entry name" value="Myb_dom"/>
</dbReference>
<dbReference type="PROSITE" id="PS50090">
    <property type="entry name" value="MYB_LIKE"/>
    <property type="match status" value="2"/>
</dbReference>
<dbReference type="Pfam" id="PF00249">
    <property type="entry name" value="Myb_DNA-binding"/>
    <property type="match status" value="2"/>
</dbReference>
<feature type="compositionally biased region" description="Basic and acidic residues" evidence="7">
    <location>
        <begin position="1"/>
        <end position="10"/>
    </location>
</feature>
<feature type="domain" description="Myb-like" evidence="8">
    <location>
        <begin position="18"/>
        <end position="70"/>
    </location>
</feature>
<evidence type="ECO:0000256" key="6">
    <source>
        <dbReference type="ARBA" id="ARBA00023242"/>
    </source>
</evidence>
<evidence type="ECO:0000256" key="5">
    <source>
        <dbReference type="ARBA" id="ARBA00023163"/>
    </source>
</evidence>
<dbReference type="GO" id="GO:0005634">
    <property type="term" value="C:nucleus"/>
    <property type="evidence" value="ECO:0007669"/>
    <property type="project" value="UniProtKB-SubCell"/>
</dbReference>
<keyword evidence="11" id="KW-1185">Reference proteome</keyword>
<dbReference type="SUPFAM" id="SSF46689">
    <property type="entry name" value="Homeodomain-like"/>
    <property type="match status" value="1"/>
</dbReference>
<accession>A0A7N0UQK5</accession>
<evidence type="ECO:0000256" key="3">
    <source>
        <dbReference type="ARBA" id="ARBA00023015"/>
    </source>
</evidence>
<dbReference type="Gramene" id="Kaladp0079s0139.1.v1.1">
    <property type="protein sequence ID" value="Kaladp0079s0139.1.v1.1"/>
    <property type="gene ID" value="Kaladp0079s0139.v1.1"/>
</dbReference>
<organism evidence="10 11">
    <name type="scientific">Kalanchoe fedtschenkoi</name>
    <name type="common">Lavender scallops</name>
    <name type="synonym">South American air plant</name>
    <dbReference type="NCBI Taxonomy" id="63787"/>
    <lineage>
        <taxon>Eukaryota</taxon>
        <taxon>Viridiplantae</taxon>
        <taxon>Streptophyta</taxon>
        <taxon>Embryophyta</taxon>
        <taxon>Tracheophyta</taxon>
        <taxon>Spermatophyta</taxon>
        <taxon>Magnoliopsida</taxon>
        <taxon>eudicotyledons</taxon>
        <taxon>Gunneridae</taxon>
        <taxon>Pentapetalae</taxon>
        <taxon>Saxifragales</taxon>
        <taxon>Crassulaceae</taxon>
        <taxon>Kalanchoe</taxon>
    </lineage>
</organism>
<keyword evidence="4" id="KW-0238">DNA-binding</keyword>
<dbReference type="CDD" id="cd00167">
    <property type="entry name" value="SANT"/>
    <property type="match status" value="2"/>
</dbReference>